<name>A0A2P2Q948_RHIMU</name>
<accession>A0A2P2Q948</accession>
<dbReference type="AlphaFoldDB" id="A0A2P2Q948"/>
<proteinExistence type="predicted"/>
<evidence type="ECO:0000313" key="1">
    <source>
        <dbReference type="EMBL" id="MBX63515.1"/>
    </source>
</evidence>
<protein>
    <submittedName>
        <fullName evidence="1">Uncharacterized protein</fullName>
    </submittedName>
</protein>
<reference evidence="1" key="1">
    <citation type="submission" date="2018-02" db="EMBL/GenBank/DDBJ databases">
        <title>Rhizophora mucronata_Transcriptome.</title>
        <authorList>
            <person name="Meera S.P."/>
            <person name="Sreeshan A."/>
            <person name="Augustine A."/>
        </authorList>
    </citation>
    <scope>NUCLEOTIDE SEQUENCE</scope>
    <source>
        <tissue evidence="1">Leaf</tissue>
    </source>
</reference>
<dbReference type="EMBL" id="GGEC01083031">
    <property type="protein sequence ID" value="MBX63515.1"/>
    <property type="molecule type" value="Transcribed_RNA"/>
</dbReference>
<organism evidence="1">
    <name type="scientific">Rhizophora mucronata</name>
    <name type="common">Asiatic mangrove</name>
    <dbReference type="NCBI Taxonomy" id="61149"/>
    <lineage>
        <taxon>Eukaryota</taxon>
        <taxon>Viridiplantae</taxon>
        <taxon>Streptophyta</taxon>
        <taxon>Embryophyta</taxon>
        <taxon>Tracheophyta</taxon>
        <taxon>Spermatophyta</taxon>
        <taxon>Magnoliopsida</taxon>
        <taxon>eudicotyledons</taxon>
        <taxon>Gunneridae</taxon>
        <taxon>Pentapetalae</taxon>
        <taxon>rosids</taxon>
        <taxon>fabids</taxon>
        <taxon>Malpighiales</taxon>
        <taxon>Rhizophoraceae</taxon>
        <taxon>Rhizophora</taxon>
    </lineage>
</organism>
<sequence length="51" mass="6043">MADLAHMGQYQAGYSWNQQLQLEGKVKPQPNHVGQFNYGLVNRQFWLQFQF</sequence>